<dbReference type="InterPro" id="IPR050111">
    <property type="entry name" value="C-type_lectin/snaclec_domain"/>
</dbReference>
<feature type="chain" id="PRO_5040743475" description="C-type lectin domain-containing protein" evidence="1">
    <location>
        <begin position="24"/>
        <end position="147"/>
    </location>
</feature>
<feature type="domain" description="C-type lectin" evidence="2">
    <location>
        <begin position="32"/>
        <end position="132"/>
    </location>
</feature>
<sequence length="147" mass="16288">MTTRNILVIIMLIIENAVNPVEGGCRDDLVHIQGSCYKNFPKPLNWNASKSACEKLGSKLVVINSQAEQDALGSTIPVAQLTWIGLSRDPKNYSRWLWVDGTRPNYTHWATNEPNNLASNESVYICTLREGCGNGMTGNVIKLALRL</sequence>
<evidence type="ECO:0000313" key="3">
    <source>
        <dbReference type="EMBL" id="KAJ7382479.1"/>
    </source>
</evidence>
<protein>
    <recommendedName>
        <fullName evidence="2">C-type lectin domain-containing protein</fullName>
    </recommendedName>
</protein>
<keyword evidence="1" id="KW-0732">Signal</keyword>
<dbReference type="PANTHER" id="PTHR22803">
    <property type="entry name" value="MANNOSE, PHOSPHOLIPASE, LECTIN RECEPTOR RELATED"/>
    <property type="match status" value="1"/>
</dbReference>
<reference evidence="3" key="1">
    <citation type="submission" date="2023-01" db="EMBL/GenBank/DDBJ databases">
        <title>Genome assembly of the deep-sea coral Lophelia pertusa.</title>
        <authorList>
            <person name="Herrera S."/>
            <person name="Cordes E."/>
        </authorList>
    </citation>
    <scope>NUCLEOTIDE SEQUENCE</scope>
    <source>
        <strain evidence="3">USNM1676648</strain>
        <tissue evidence="3">Polyp</tissue>
    </source>
</reference>
<dbReference type="Gene3D" id="3.10.100.10">
    <property type="entry name" value="Mannose-Binding Protein A, subunit A"/>
    <property type="match status" value="1"/>
</dbReference>
<dbReference type="Pfam" id="PF00059">
    <property type="entry name" value="Lectin_C"/>
    <property type="match status" value="1"/>
</dbReference>
<dbReference type="InterPro" id="IPR016186">
    <property type="entry name" value="C-type_lectin-like/link_sf"/>
</dbReference>
<dbReference type="OrthoDB" id="5990262at2759"/>
<organism evidence="3 4">
    <name type="scientific">Desmophyllum pertusum</name>
    <dbReference type="NCBI Taxonomy" id="174260"/>
    <lineage>
        <taxon>Eukaryota</taxon>
        <taxon>Metazoa</taxon>
        <taxon>Cnidaria</taxon>
        <taxon>Anthozoa</taxon>
        <taxon>Hexacorallia</taxon>
        <taxon>Scleractinia</taxon>
        <taxon>Caryophylliina</taxon>
        <taxon>Caryophylliidae</taxon>
        <taxon>Desmophyllum</taxon>
    </lineage>
</organism>
<accession>A0A9W9ZM02</accession>
<proteinExistence type="predicted"/>
<comment type="caution">
    <text evidence="3">The sequence shown here is derived from an EMBL/GenBank/DDBJ whole genome shotgun (WGS) entry which is preliminary data.</text>
</comment>
<dbReference type="EMBL" id="MU825922">
    <property type="protein sequence ID" value="KAJ7382479.1"/>
    <property type="molecule type" value="Genomic_DNA"/>
</dbReference>
<dbReference type="SMART" id="SM00034">
    <property type="entry name" value="CLECT"/>
    <property type="match status" value="1"/>
</dbReference>
<gene>
    <name evidence="3" type="ORF">OS493_034640</name>
</gene>
<name>A0A9W9ZM02_9CNID</name>
<dbReference type="PROSITE" id="PS50041">
    <property type="entry name" value="C_TYPE_LECTIN_2"/>
    <property type="match status" value="1"/>
</dbReference>
<dbReference type="AlphaFoldDB" id="A0A9W9ZM02"/>
<dbReference type="InterPro" id="IPR016187">
    <property type="entry name" value="CTDL_fold"/>
</dbReference>
<dbReference type="Proteomes" id="UP001163046">
    <property type="component" value="Unassembled WGS sequence"/>
</dbReference>
<feature type="signal peptide" evidence="1">
    <location>
        <begin position="1"/>
        <end position="23"/>
    </location>
</feature>
<evidence type="ECO:0000256" key="1">
    <source>
        <dbReference type="SAM" id="SignalP"/>
    </source>
</evidence>
<keyword evidence="4" id="KW-1185">Reference proteome</keyword>
<dbReference type="InterPro" id="IPR001304">
    <property type="entry name" value="C-type_lectin-like"/>
</dbReference>
<dbReference type="SUPFAM" id="SSF56436">
    <property type="entry name" value="C-type lectin-like"/>
    <property type="match status" value="1"/>
</dbReference>
<evidence type="ECO:0000259" key="2">
    <source>
        <dbReference type="PROSITE" id="PS50041"/>
    </source>
</evidence>
<evidence type="ECO:0000313" key="4">
    <source>
        <dbReference type="Proteomes" id="UP001163046"/>
    </source>
</evidence>